<evidence type="ECO:0000256" key="6">
    <source>
        <dbReference type="ARBA" id="ARBA00023136"/>
    </source>
</evidence>
<dbReference type="InterPro" id="IPR033479">
    <property type="entry name" value="dCache_1"/>
</dbReference>
<sequence length="662" mass="72066">MKSIKTKLIISFSVLCLVASLILGLISLGVASSSITKEAEKALAALAYEGSRLTNSRIDTQMRTLKLIANSEEIQSMDWKIQLPILQRQLTNTNFVDFAVVVPNGTTYLTSGGTTNLGDRDYIKRAFNGVSNLSDLIIDRGTNELSLMYAVPIENNGNIVGVLVGRRNGYALSNITDDTGFGETGYAYMINSQGTVIAHNDRERVLNQFNPILQAESDATLESAAALFEKIISEKTGVSSYSFNGNNLYAGYAPIEGTDWLFIITANREEVLAELPGLRTIITMTMIILLILSIVFTFLLGHSITKPIIKIIDHSEEISNLDITKDVPEEFIRKKDETGELARALQKITTSMRSIIKEIRDSSEQVAATSEELTAISQQSSTAAEEVSRTVEEISKSASEQAKNTEEGSFKAINLGNAIEKDLMYLKNLNTASKKVTNAVNEGLTEIQNLTNISKESNEATKEIYDVILKTNKSSNQIGQASNVIASIAEQTNLLALNAAIEAARAGDAGRGFAVVAEEIRKLAEQSSTSTKAIDEMVNELQGNVNTAVETMEKVQSISNEQNNSVITSKEKYLVIEVSMKEAEKAVEELTISGEEMENMKNDILETIQNLSAIAEENAASSQEATASMEEQTASIEEIASSSEGLANLAQSLQDVIKRFKV</sequence>
<dbReference type="AlphaFoldDB" id="A0A4R3MGY9"/>
<reference evidence="14 15" key="1">
    <citation type="submission" date="2019-03" db="EMBL/GenBank/DDBJ databases">
        <title>Genomic Encyclopedia of Type Strains, Phase IV (KMG-IV): sequencing the most valuable type-strain genomes for metagenomic binning, comparative biology and taxonomic classification.</title>
        <authorList>
            <person name="Goeker M."/>
        </authorList>
    </citation>
    <scope>NUCLEOTIDE SEQUENCE [LARGE SCALE GENOMIC DNA]</scope>
    <source>
        <strain evidence="14 15">DSM 24629</strain>
    </source>
</reference>
<evidence type="ECO:0000256" key="1">
    <source>
        <dbReference type="ARBA" id="ARBA00004651"/>
    </source>
</evidence>
<dbReference type="Pfam" id="PF02743">
    <property type="entry name" value="dCache_1"/>
    <property type="match status" value="1"/>
</dbReference>
<keyword evidence="3" id="KW-0145">Chemotaxis</keyword>
<accession>A0A4R3MGY9</accession>
<dbReference type="PROSITE" id="PS50885">
    <property type="entry name" value="HAMP"/>
    <property type="match status" value="1"/>
</dbReference>
<keyword evidence="2" id="KW-1003">Cell membrane</keyword>
<dbReference type="PANTHER" id="PTHR32089:SF112">
    <property type="entry name" value="LYSOZYME-LIKE PROTEIN-RELATED"/>
    <property type="match status" value="1"/>
</dbReference>
<protein>
    <submittedName>
        <fullName evidence="14">Methyl-accepting chemotaxis sensory transducer with Cache sensor</fullName>
    </submittedName>
</protein>
<evidence type="ECO:0000256" key="5">
    <source>
        <dbReference type="ARBA" id="ARBA00022989"/>
    </source>
</evidence>
<dbReference type="Gene3D" id="1.10.287.950">
    <property type="entry name" value="Methyl-accepting chemotaxis protein"/>
    <property type="match status" value="1"/>
</dbReference>
<name>A0A4R3MGY9_9FIRM</name>
<feature type="coiled-coil region" evidence="10">
    <location>
        <begin position="580"/>
        <end position="617"/>
    </location>
</feature>
<feature type="transmembrane region" description="Helical" evidence="11">
    <location>
        <begin position="281"/>
        <end position="301"/>
    </location>
</feature>
<evidence type="ECO:0000259" key="12">
    <source>
        <dbReference type="PROSITE" id="PS50111"/>
    </source>
</evidence>
<evidence type="ECO:0000256" key="3">
    <source>
        <dbReference type="ARBA" id="ARBA00022500"/>
    </source>
</evidence>
<evidence type="ECO:0000256" key="10">
    <source>
        <dbReference type="SAM" id="Coils"/>
    </source>
</evidence>
<dbReference type="EMBL" id="SMAL01000018">
    <property type="protein sequence ID" value="TCT11627.1"/>
    <property type="molecule type" value="Genomic_DNA"/>
</dbReference>
<evidence type="ECO:0000256" key="2">
    <source>
        <dbReference type="ARBA" id="ARBA00022475"/>
    </source>
</evidence>
<evidence type="ECO:0000256" key="4">
    <source>
        <dbReference type="ARBA" id="ARBA00022692"/>
    </source>
</evidence>
<comment type="similarity">
    <text evidence="8">Belongs to the methyl-accepting chemotaxis (MCP) protein family.</text>
</comment>
<dbReference type="InterPro" id="IPR003660">
    <property type="entry name" value="HAMP_dom"/>
</dbReference>
<dbReference type="SUPFAM" id="SSF58104">
    <property type="entry name" value="Methyl-accepting chemotaxis protein (MCP) signaling domain"/>
    <property type="match status" value="1"/>
</dbReference>
<feature type="domain" description="Methyl-accepting transducer" evidence="12">
    <location>
        <begin position="376"/>
        <end position="633"/>
    </location>
</feature>
<dbReference type="CDD" id="cd12912">
    <property type="entry name" value="PDC2_MCP_like"/>
    <property type="match status" value="1"/>
</dbReference>
<comment type="subcellular location">
    <subcellularLocation>
        <location evidence="1">Cell membrane</location>
        <topology evidence="1">Multi-pass membrane protein</topology>
    </subcellularLocation>
</comment>
<dbReference type="CDD" id="cd12914">
    <property type="entry name" value="PDC1_DGC_like"/>
    <property type="match status" value="1"/>
</dbReference>
<evidence type="ECO:0000256" key="7">
    <source>
        <dbReference type="ARBA" id="ARBA00023224"/>
    </source>
</evidence>
<dbReference type="CDD" id="cd06225">
    <property type="entry name" value="HAMP"/>
    <property type="match status" value="1"/>
</dbReference>
<keyword evidence="4 11" id="KW-0812">Transmembrane</keyword>
<evidence type="ECO:0000256" key="11">
    <source>
        <dbReference type="SAM" id="Phobius"/>
    </source>
</evidence>
<dbReference type="Gene3D" id="3.30.450.20">
    <property type="entry name" value="PAS domain"/>
    <property type="match status" value="1"/>
</dbReference>
<evidence type="ECO:0000313" key="15">
    <source>
        <dbReference type="Proteomes" id="UP000294902"/>
    </source>
</evidence>
<dbReference type="GO" id="GO:0005886">
    <property type="term" value="C:plasma membrane"/>
    <property type="evidence" value="ECO:0007669"/>
    <property type="project" value="UniProtKB-SubCell"/>
</dbReference>
<organism evidence="14 15">
    <name type="scientific">Natranaerovirga pectinivora</name>
    <dbReference type="NCBI Taxonomy" id="682400"/>
    <lineage>
        <taxon>Bacteria</taxon>
        <taxon>Bacillati</taxon>
        <taxon>Bacillota</taxon>
        <taxon>Clostridia</taxon>
        <taxon>Lachnospirales</taxon>
        <taxon>Natranaerovirgaceae</taxon>
        <taxon>Natranaerovirga</taxon>
    </lineage>
</organism>
<feature type="domain" description="HAMP" evidence="13">
    <location>
        <begin position="302"/>
        <end position="357"/>
    </location>
</feature>
<dbReference type="PANTHER" id="PTHR32089">
    <property type="entry name" value="METHYL-ACCEPTING CHEMOTAXIS PROTEIN MCPB"/>
    <property type="match status" value="1"/>
</dbReference>
<dbReference type="SMART" id="SM00304">
    <property type="entry name" value="HAMP"/>
    <property type="match status" value="1"/>
</dbReference>
<dbReference type="SMART" id="SM00283">
    <property type="entry name" value="MA"/>
    <property type="match status" value="1"/>
</dbReference>
<evidence type="ECO:0000259" key="13">
    <source>
        <dbReference type="PROSITE" id="PS50885"/>
    </source>
</evidence>
<evidence type="ECO:0000256" key="9">
    <source>
        <dbReference type="PROSITE-ProRule" id="PRU00284"/>
    </source>
</evidence>
<dbReference type="OrthoDB" id="597657at2"/>
<dbReference type="GO" id="GO:0006935">
    <property type="term" value="P:chemotaxis"/>
    <property type="evidence" value="ECO:0007669"/>
    <property type="project" value="UniProtKB-KW"/>
</dbReference>
<keyword evidence="15" id="KW-1185">Reference proteome</keyword>
<dbReference type="Proteomes" id="UP000294902">
    <property type="component" value="Unassembled WGS sequence"/>
</dbReference>
<dbReference type="GO" id="GO:0007165">
    <property type="term" value="P:signal transduction"/>
    <property type="evidence" value="ECO:0007669"/>
    <property type="project" value="UniProtKB-KW"/>
</dbReference>
<dbReference type="PROSITE" id="PS50111">
    <property type="entry name" value="CHEMOTAXIS_TRANSDUC_2"/>
    <property type="match status" value="1"/>
</dbReference>
<dbReference type="InterPro" id="IPR004089">
    <property type="entry name" value="MCPsignal_dom"/>
</dbReference>
<comment type="caution">
    <text evidence="14">The sequence shown here is derived from an EMBL/GenBank/DDBJ whole genome shotgun (WGS) entry which is preliminary data.</text>
</comment>
<keyword evidence="7 9" id="KW-0807">Transducer</keyword>
<dbReference type="SUPFAM" id="SSF103190">
    <property type="entry name" value="Sensory domain-like"/>
    <property type="match status" value="1"/>
</dbReference>
<evidence type="ECO:0000256" key="8">
    <source>
        <dbReference type="ARBA" id="ARBA00029447"/>
    </source>
</evidence>
<dbReference type="InterPro" id="IPR029151">
    <property type="entry name" value="Sensor-like_sf"/>
</dbReference>
<proteinExistence type="inferred from homology"/>
<keyword evidence="5 11" id="KW-1133">Transmembrane helix</keyword>
<dbReference type="Pfam" id="PF00015">
    <property type="entry name" value="MCPsignal"/>
    <property type="match status" value="1"/>
</dbReference>
<keyword evidence="10" id="KW-0175">Coiled coil</keyword>
<evidence type="ECO:0000313" key="14">
    <source>
        <dbReference type="EMBL" id="TCT11627.1"/>
    </source>
</evidence>
<dbReference type="RefSeq" id="WP_132254202.1">
    <property type="nucleotide sequence ID" value="NZ_SMAL01000018.1"/>
</dbReference>
<keyword evidence="6 11" id="KW-0472">Membrane</keyword>
<gene>
    <name evidence="14" type="ORF">EDC18_1186</name>
</gene>